<proteinExistence type="predicted"/>
<gene>
    <name evidence="1" type="ORF">BM524_21365</name>
</gene>
<evidence type="ECO:0000313" key="2">
    <source>
        <dbReference type="Proteomes" id="UP000182101"/>
    </source>
</evidence>
<dbReference type="AlphaFoldDB" id="A0AAC9JF13"/>
<protein>
    <submittedName>
        <fullName evidence="1">Uncharacterized protein</fullName>
    </submittedName>
</protein>
<accession>A0AAC9JF13</accession>
<evidence type="ECO:0000313" key="1">
    <source>
        <dbReference type="EMBL" id="APD92454.1"/>
    </source>
</evidence>
<sequence length="108" mass="12155">MKLFIIGIIAVFTSLYFQAESDPLQIKPALANYSGAKPLDAFASSHAIVNDVSFVSDVEMDWDTSSRSYYMHVNEAMEQMSSELDLICENAGDDFRATPEFNQYCYSE</sequence>
<dbReference type="Proteomes" id="UP000182101">
    <property type="component" value="Plasmid pAMCP48-600"/>
</dbReference>
<name>A0AAC9JF13_9ALTE</name>
<keyword evidence="1" id="KW-0614">Plasmid</keyword>
<reference evidence="1 2" key="1">
    <citation type="submission" date="2016-11" db="EMBL/GenBank/DDBJ databases">
        <title>Networking in microbes: conjugative elements and plasmids in the genus Alteromonas.</title>
        <authorList>
            <person name="Lopez-Perez M."/>
            <person name="Ramon-Marco N."/>
            <person name="Rodriguez-Valera F."/>
        </authorList>
    </citation>
    <scope>NUCLEOTIDE SEQUENCE [LARGE SCALE GENOMIC DNA]</scope>
    <source>
        <strain evidence="1 2">CP48</strain>
        <plasmid evidence="2">pamcp48-600</plasmid>
    </source>
</reference>
<organism evidence="1 2">
    <name type="scientific">Alteromonas mediterranea</name>
    <dbReference type="NCBI Taxonomy" id="314275"/>
    <lineage>
        <taxon>Bacteria</taxon>
        <taxon>Pseudomonadati</taxon>
        <taxon>Pseudomonadota</taxon>
        <taxon>Gammaproteobacteria</taxon>
        <taxon>Alteromonadales</taxon>
        <taxon>Alteromonadaceae</taxon>
        <taxon>Alteromonas/Salinimonas group</taxon>
        <taxon>Alteromonas</taxon>
    </lineage>
</organism>
<dbReference type="EMBL" id="CP018025">
    <property type="protein sequence ID" value="APD92454.1"/>
    <property type="molecule type" value="Genomic_DNA"/>
</dbReference>
<dbReference type="RefSeq" id="WP_071961079.1">
    <property type="nucleotide sequence ID" value="NZ_CP018025.1"/>
</dbReference>
<geneLocation type="plasmid" evidence="2">
    <name>pamcp48-600</name>
</geneLocation>